<keyword evidence="2" id="KW-1185">Reference proteome</keyword>
<dbReference type="Proteomes" id="UP000325395">
    <property type="component" value="Unassembled WGS sequence"/>
</dbReference>
<evidence type="ECO:0000313" key="1">
    <source>
        <dbReference type="EMBL" id="KAE8417966.1"/>
    </source>
</evidence>
<organism evidence="1 2">
    <name type="scientific">Aspergillus pseudocaelatus</name>
    <dbReference type="NCBI Taxonomy" id="1825620"/>
    <lineage>
        <taxon>Eukaryota</taxon>
        <taxon>Fungi</taxon>
        <taxon>Dikarya</taxon>
        <taxon>Ascomycota</taxon>
        <taxon>Pezizomycotina</taxon>
        <taxon>Eurotiomycetes</taxon>
        <taxon>Eurotiomycetidae</taxon>
        <taxon>Eurotiales</taxon>
        <taxon>Aspergillaceae</taxon>
        <taxon>Aspergillus</taxon>
        <taxon>Aspergillus subgen. Circumdati</taxon>
    </lineage>
</organism>
<evidence type="ECO:0000313" key="2">
    <source>
        <dbReference type="Proteomes" id="UP000325395"/>
    </source>
</evidence>
<accession>A0ABQ6WP32</accession>
<dbReference type="EMBL" id="ML735731">
    <property type="protein sequence ID" value="KAE8417966.1"/>
    <property type="molecule type" value="Genomic_DNA"/>
</dbReference>
<proteinExistence type="predicted"/>
<gene>
    <name evidence="1" type="ORF">BDV36DRAFT_255064</name>
</gene>
<sequence length="85" mass="9357">MYKTPSIKAILPGRRSMTATTLTPLYASGPRHVSANCFGLDGTDAHCIQDDAYRCQVLAPKVFVKLYDDLVKLWSGGKIRQPQAC</sequence>
<reference evidence="1 2" key="1">
    <citation type="submission" date="2019-04" db="EMBL/GenBank/DDBJ databases">
        <authorList>
            <consortium name="DOE Joint Genome Institute"/>
            <person name="Mondo S."/>
            <person name="Kjaerbolling I."/>
            <person name="Vesth T."/>
            <person name="Frisvad J.C."/>
            <person name="Nybo J.L."/>
            <person name="Theobald S."/>
            <person name="Kildgaard S."/>
            <person name="Isbrandt T."/>
            <person name="Kuo A."/>
            <person name="Sato A."/>
            <person name="Lyhne E.K."/>
            <person name="Kogle M.E."/>
            <person name="Wiebenga A."/>
            <person name="Kun R.S."/>
            <person name="Lubbers R.J."/>
            <person name="Makela M.R."/>
            <person name="Barry K."/>
            <person name="Chovatia M."/>
            <person name="Clum A."/>
            <person name="Daum C."/>
            <person name="Haridas S."/>
            <person name="He G."/>
            <person name="LaButti K."/>
            <person name="Lipzen A."/>
            <person name="Riley R."/>
            <person name="Salamov A."/>
            <person name="Simmons B.A."/>
            <person name="Magnuson J.K."/>
            <person name="Henrissat B."/>
            <person name="Mortensen U.H."/>
            <person name="Larsen T.O."/>
            <person name="Devries R.P."/>
            <person name="Grigoriev I.V."/>
            <person name="Machida M."/>
            <person name="Baker S.E."/>
            <person name="Andersen M.R."/>
            <person name="Cantor M.N."/>
            <person name="Hua S.X."/>
        </authorList>
    </citation>
    <scope>NUCLEOTIDE SEQUENCE [LARGE SCALE GENOMIC DNA]</scope>
    <source>
        <strain evidence="1 2">CBS 117616</strain>
    </source>
</reference>
<feature type="non-terminal residue" evidence="1">
    <location>
        <position position="85"/>
    </location>
</feature>
<name>A0ABQ6WP32_9EURO</name>
<protein>
    <submittedName>
        <fullName evidence="1">Uncharacterized protein</fullName>
    </submittedName>
</protein>